<reference evidence="4 5" key="1">
    <citation type="journal article" date="2024" name="BMC Genomics">
        <title>De novo assembly and annotation of Popillia japonica's genome with initial clues to its potential as an invasive pest.</title>
        <authorList>
            <person name="Cucini C."/>
            <person name="Boschi S."/>
            <person name="Funari R."/>
            <person name="Cardaioli E."/>
            <person name="Iannotti N."/>
            <person name="Marturano G."/>
            <person name="Paoli F."/>
            <person name="Bruttini M."/>
            <person name="Carapelli A."/>
            <person name="Frati F."/>
            <person name="Nardi F."/>
        </authorList>
    </citation>
    <scope>NUCLEOTIDE SEQUENCE [LARGE SCALE GENOMIC DNA]</scope>
    <source>
        <strain evidence="4">DMR45628</strain>
    </source>
</reference>
<dbReference type="InterPro" id="IPR036875">
    <property type="entry name" value="Znf_CCHC_sf"/>
</dbReference>
<sequence length="299" mass="34987">MDELKIEKLNSENYRYWCLRAQGLLEVKGLWKAIEPGLDNDITKWSSQDKEIDHKTKNLRVENDDLTLSKLKSKLLEEERRIRGSNEEKIQAETKAYAAKSTKYFKRKPQKGSDEKKPNRESKSYENLRCYRCLEFGHIGRYCKGDNKQKEPDGQTKIAFQTMMRVDSEAYLTNDPYFKTDKNSWILDSGSTDHMCCHLSKFKDFEEKETIIEVAGGERLLSTGFGNIDFTISTYEITLLNVLFVPNLKYETKEVSIPIPTEEELHFLGNQNRKKDDLNINQQIENQQKKEMKTVKRTI</sequence>
<accession>A0AAW1L9K9</accession>
<evidence type="ECO:0000256" key="2">
    <source>
        <dbReference type="SAM" id="Coils"/>
    </source>
</evidence>
<evidence type="ECO:0000259" key="3">
    <source>
        <dbReference type="PROSITE" id="PS50158"/>
    </source>
</evidence>
<protein>
    <recommendedName>
        <fullName evidence="3">CCHC-type domain-containing protein</fullName>
    </recommendedName>
</protein>
<organism evidence="4 5">
    <name type="scientific">Popillia japonica</name>
    <name type="common">Japanese beetle</name>
    <dbReference type="NCBI Taxonomy" id="7064"/>
    <lineage>
        <taxon>Eukaryota</taxon>
        <taxon>Metazoa</taxon>
        <taxon>Ecdysozoa</taxon>
        <taxon>Arthropoda</taxon>
        <taxon>Hexapoda</taxon>
        <taxon>Insecta</taxon>
        <taxon>Pterygota</taxon>
        <taxon>Neoptera</taxon>
        <taxon>Endopterygota</taxon>
        <taxon>Coleoptera</taxon>
        <taxon>Polyphaga</taxon>
        <taxon>Scarabaeiformia</taxon>
        <taxon>Scarabaeidae</taxon>
        <taxon>Rutelinae</taxon>
        <taxon>Popillia</taxon>
    </lineage>
</organism>
<dbReference type="AlphaFoldDB" id="A0AAW1L9K9"/>
<dbReference type="GO" id="GO:0003676">
    <property type="term" value="F:nucleic acid binding"/>
    <property type="evidence" value="ECO:0007669"/>
    <property type="project" value="InterPro"/>
</dbReference>
<keyword evidence="5" id="KW-1185">Reference proteome</keyword>
<keyword evidence="1" id="KW-0862">Zinc</keyword>
<evidence type="ECO:0000313" key="5">
    <source>
        <dbReference type="Proteomes" id="UP001458880"/>
    </source>
</evidence>
<gene>
    <name evidence="4" type="ORF">QE152_g14236</name>
</gene>
<dbReference type="GO" id="GO:0008270">
    <property type="term" value="F:zinc ion binding"/>
    <property type="evidence" value="ECO:0007669"/>
    <property type="project" value="UniProtKB-KW"/>
</dbReference>
<keyword evidence="1" id="KW-0479">Metal-binding</keyword>
<dbReference type="Proteomes" id="UP001458880">
    <property type="component" value="Unassembled WGS sequence"/>
</dbReference>
<evidence type="ECO:0000313" key="4">
    <source>
        <dbReference type="EMBL" id="KAK9730779.1"/>
    </source>
</evidence>
<proteinExistence type="predicted"/>
<evidence type="ECO:0000256" key="1">
    <source>
        <dbReference type="PROSITE-ProRule" id="PRU00047"/>
    </source>
</evidence>
<feature type="coiled-coil region" evidence="2">
    <location>
        <begin position="68"/>
        <end position="95"/>
    </location>
</feature>
<dbReference type="InterPro" id="IPR054722">
    <property type="entry name" value="PolX-like_BBD"/>
</dbReference>
<name>A0AAW1L9K9_POPJA</name>
<dbReference type="PROSITE" id="PS50158">
    <property type="entry name" value="ZF_CCHC"/>
    <property type="match status" value="1"/>
</dbReference>
<dbReference type="Pfam" id="PF22936">
    <property type="entry name" value="Pol_BBD"/>
    <property type="match status" value="1"/>
</dbReference>
<dbReference type="InterPro" id="IPR001878">
    <property type="entry name" value="Znf_CCHC"/>
</dbReference>
<keyword evidence="1" id="KW-0863">Zinc-finger</keyword>
<keyword evidence="2" id="KW-0175">Coiled coil</keyword>
<dbReference type="SUPFAM" id="SSF57756">
    <property type="entry name" value="Retrovirus zinc finger-like domains"/>
    <property type="match status" value="1"/>
</dbReference>
<dbReference type="EMBL" id="JASPKY010000142">
    <property type="protein sequence ID" value="KAK9730779.1"/>
    <property type="molecule type" value="Genomic_DNA"/>
</dbReference>
<comment type="caution">
    <text evidence="4">The sequence shown here is derived from an EMBL/GenBank/DDBJ whole genome shotgun (WGS) entry which is preliminary data.</text>
</comment>
<feature type="domain" description="CCHC-type" evidence="3">
    <location>
        <begin position="129"/>
        <end position="144"/>
    </location>
</feature>